<proteinExistence type="predicted"/>
<comment type="caution">
    <text evidence="2">The sequence shown here is derived from an EMBL/GenBank/DDBJ whole genome shotgun (WGS) entry which is preliminary data.</text>
</comment>
<gene>
    <name evidence="2" type="ORF">M9458_044468</name>
</gene>
<reference evidence="2 3" key="1">
    <citation type="submission" date="2024-05" db="EMBL/GenBank/DDBJ databases">
        <title>Genome sequencing and assembly of Indian major carp, Cirrhinus mrigala (Hamilton, 1822).</title>
        <authorList>
            <person name="Mohindra V."/>
            <person name="Chowdhury L.M."/>
            <person name="Lal K."/>
            <person name="Jena J.K."/>
        </authorList>
    </citation>
    <scope>NUCLEOTIDE SEQUENCE [LARGE SCALE GENOMIC DNA]</scope>
    <source>
        <strain evidence="2">CM1030</strain>
        <tissue evidence="2">Blood</tissue>
    </source>
</reference>
<protein>
    <submittedName>
        <fullName evidence="2">Uncharacterized protein</fullName>
    </submittedName>
</protein>
<evidence type="ECO:0000313" key="2">
    <source>
        <dbReference type="EMBL" id="KAL0160743.1"/>
    </source>
</evidence>
<feature type="region of interest" description="Disordered" evidence="1">
    <location>
        <begin position="1"/>
        <end position="68"/>
    </location>
</feature>
<dbReference type="EMBL" id="JAMKFB020000022">
    <property type="protein sequence ID" value="KAL0160743.1"/>
    <property type="molecule type" value="Genomic_DNA"/>
</dbReference>
<evidence type="ECO:0000313" key="3">
    <source>
        <dbReference type="Proteomes" id="UP001529510"/>
    </source>
</evidence>
<feature type="compositionally biased region" description="Basic and acidic residues" evidence="1">
    <location>
        <begin position="7"/>
        <end position="17"/>
    </location>
</feature>
<name>A0ABD0NK74_CIRMR</name>
<sequence>QDNLDAFNEKDPYKADDAREDEEENDDNDNSLEAEPFPLERDEVMPPPIPHPPSERVCFPKGLPWAPK</sequence>
<dbReference type="Proteomes" id="UP001529510">
    <property type="component" value="Unassembled WGS sequence"/>
</dbReference>
<feature type="compositionally biased region" description="Acidic residues" evidence="1">
    <location>
        <begin position="18"/>
        <end position="32"/>
    </location>
</feature>
<accession>A0ABD0NK74</accession>
<feature type="non-terminal residue" evidence="2">
    <location>
        <position position="1"/>
    </location>
</feature>
<feature type="non-terminal residue" evidence="2">
    <location>
        <position position="68"/>
    </location>
</feature>
<organism evidence="2 3">
    <name type="scientific">Cirrhinus mrigala</name>
    <name type="common">Mrigala</name>
    <dbReference type="NCBI Taxonomy" id="683832"/>
    <lineage>
        <taxon>Eukaryota</taxon>
        <taxon>Metazoa</taxon>
        <taxon>Chordata</taxon>
        <taxon>Craniata</taxon>
        <taxon>Vertebrata</taxon>
        <taxon>Euteleostomi</taxon>
        <taxon>Actinopterygii</taxon>
        <taxon>Neopterygii</taxon>
        <taxon>Teleostei</taxon>
        <taxon>Ostariophysi</taxon>
        <taxon>Cypriniformes</taxon>
        <taxon>Cyprinidae</taxon>
        <taxon>Labeoninae</taxon>
        <taxon>Labeonini</taxon>
        <taxon>Cirrhinus</taxon>
    </lineage>
</organism>
<evidence type="ECO:0000256" key="1">
    <source>
        <dbReference type="SAM" id="MobiDB-lite"/>
    </source>
</evidence>
<dbReference type="AlphaFoldDB" id="A0ABD0NK74"/>
<keyword evidence="3" id="KW-1185">Reference proteome</keyword>